<dbReference type="CDD" id="cd07341">
    <property type="entry name" value="M56_BlaR1_MecR1_like"/>
    <property type="match status" value="1"/>
</dbReference>
<dbReference type="InterPro" id="IPR052173">
    <property type="entry name" value="Beta-lactam_resp_regulator"/>
</dbReference>
<name>A0A097EGN9_9SPHN</name>
<gene>
    <name evidence="3" type="ORF">MC45_10575</name>
</gene>
<evidence type="ECO:0000313" key="3">
    <source>
        <dbReference type="EMBL" id="AIT06739.1"/>
    </source>
</evidence>
<dbReference type="STRING" id="1549858.MC45_10575"/>
<dbReference type="AlphaFoldDB" id="A0A097EGN9"/>
<keyword evidence="1" id="KW-1133">Transmembrane helix</keyword>
<dbReference type="PANTHER" id="PTHR34978:SF3">
    <property type="entry name" value="SLR0241 PROTEIN"/>
    <property type="match status" value="1"/>
</dbReference>
<reference evidence="3 4" key="1">
    <citation type="submission" date="2014-09" db="EMBL/GenBank/DDBJ databases">
        <title>Using Illumina technology Improving SMRT sequencing Genome Assembly by RASTools.</title>
        <authorList>
            <person name="Zhou Y."/>
            <person name="Ma T."/>
            <person name="Liu T."/>
        </authorList>
    </citation>
    <scope>NUCLEOTIDE SEQUENCE [LARGE SCALE GENOMIC DNA]</scope>
    <source>
        <strain evidence="3 4">ATCC 55669</strain>
    </source>
</reference>
<dbReference type="eggNOG" id="COG4219">
    <property type="taxonomic scope" value="Bacteria"/>
</dbReference>
<keyword evidence="1" id="KW-0472">Membrane</keyword>
<proteinExistence type="predicted"/>
<sequence>MIGWLVEALIASTLLMALVMLVRAPVRNAFGPQVAYALWALPLLRLLLPPLPAAWQEVAATPISRASDTLTILVADGAANDTVAPVAVAAPAIGWIVGLLWAAGALGFLVWHLTSHRRHCRRLLGTAASIEEVRGVHIIASEAAAGPLAFGVMRRYVAFPLDFADRYDADERELALEHEIGHHQRGDLIANWIALGVLALHWFNPVAWRAFRAFRADQELANDARVLAGRSTIDRHAYACAIVKAAHGGAVSAACHLHTIDDLKGRLRMLSTSPRSRRRLALGGALVSTVVLGGLGVTASGTSAAAAISHRVGNTMGIDLQATSAALDMPEMPETPETPEMPAMPAMPAMADAAKPAPSVRRIVVKRTATDSSTHSTTENGHPDARELQAMVDRSMRTVPEVSERNCSLGRDGEAQQFVVQGRKGGKRTMVICTNRIRVATAASAAATVNAAEIRRNAMASALASVEASRASIAANQLIPASGRKEALAEMDSALAELRAEMASPDKD</sequence>
<dbReference type="InterPro" id="IPR008756">
    <property type="entry name" value="Peptidase_M56"/>
</dbReference>
<dbReference type="PANTHER" id="PTHR34978">
    <property type="entry name" value="POSSIBLE SENSOR-TRANSDUCER PROTEIN BLAR"/>
    <property type="match status" value="1"/>
</dbReference>
<keyword evidence="1" id="KW-0812">Transmembrane</keyword>
<evidence type="ECO:0000259" key="2">
    <source>
        <dbReference type="Pfam" id="PF05569"/>
    </source>
</evidence>
<dbReference type="Pfam" id="PF05569">
    <property type="entry name" value="Peptidase_M56"/>
    <property type="match status" value="1"/>
</dbReference>
<keyword evidence="4" id="KW-1185">Reference proteome</keyword>
<dbReference type="EMBL" id="CP009571">
    <property type="protein sequence ID" value="AIT06739.1"/>
    <property type="molecule type" value="Genomic_DNA"/>
</dbReference>
<feature type="domain" description="Peptidase M56" evidence="2">
    <location>
        <begin position="5"/>
        <end position="270"/>
    </location>
</feature>
<evidence type="ECO:0000256" key="1">
    <source>
        <dbReference type="SAM" id="Phobius"/>
    </source>
</evidence>
<evidence type="ECO:0000313" key="4">
    <source>
        <dbReference type="Proteomes" id="UP000033200"/>
    </source>
</evidence>
<accession>A0A097EGN9</accession>
<dbReference type="KEGG" id="stax:MC45_10575"/>
<dbReference type="HOGENOM" id="CLU_037116_0_0_5"/>
<protein>
    <recommendedName>
        <fullName evidence="2">Peptidase M56 domain-containing protein</fullName>
    </recommendedName>
</protein>
<feature type="transmembrane region" description="Helical" evidence="1">
    <location>
        <begin position="92"/>
        <end position="113"/>
    </location>
</feature>
<organism evidence="3 4">
    <name type="scientific">Sphingomonas taxi</name>
    <dbReference type="NCBI Taxonomy" id="1549858"/>
    <lineage>
        <taxon>Bacteria</taxon>
        <taxon>Pseudomonadati</taxon>
        <taxon>Pseudomonadota</taxon>
        <taxon>Alphaproteobacteria</taxon>
        <taxon>Sphingomonadales</taxon>
        <taxon>Sphingomonadaceae</taxon>
        <taxon>Sphingomonas</taxon>
    </lineage>
</organism>
<dbReference type="Proteomes" id="UP000033200">
    <property type="component" value="Chromosome"/>
</dbReference>
<dbReference type="RefSeq" id="WP_038662779.1">
    <property type="nucleotide sequence ID" value="NZ_CP009571.1"/>
</dbReference>
<feature type="transmembrane region" description="Helical" evidence="1">
    <location>
        <begin position="280"/>
        <end position="299"/>
    </location>
</feature>